<protein>
    <recommendedName>
        <fullName evidence="4">YrhK domain-containing protein</fullName>
    </recommendedName>
</protein>
<gene>
    <name evidence="2" type="ORF">KB213_04735</name>
</gene>
<evidence type="ECO:0000313" key="3">
    <source>
        <dbReference type="Proteomes" id="UP000677812"/>
    </source>
</evidence>
<keyword evidence="1" id="KW-1133">Transmembrane helix</keyword>
<name>A0ABS5E628_9PROT</name>
<accession>A0ABS5E628</accession>
<comment type="caution">
    <text evidence="2">The sequence shown here is derived from an EMBL/GenBank/DDBJ whole genome shotgun (WGS) entry which is preliminary data.</text>
</comment>
<keyword evidence="1" id="KW-0812">Transmembrane</keyword>
<dbReference type="RefSeq" id="WP_211680844.1">
    <property type="nucleotide sequence ID" value="NZ_JAGRQH010000002.1"/>
</dbReference>
<dbReference type="EMBL" id="JAGRQH010000002">
    <property type="protein sequence ID" value="MBR0559362.1"/>
    <property type="molecule type" value="Genomic_DNA"/>
</dbReference>
<evidence type="ECO:0000256" key="1">
    <source>
        <dbReference type="SAM" id="Phobius"/>
    </source>
</evidence>
<feature type="transmembrane region" description="Helical" evidence="1">
    <location>
        <begin position="28"/>
        <end position="47"/>
    </location>
</feature>
<evidence type="ECO:0008006" key="4">
    <source>
        <dbReference type="Google" id="ProtNLM"/>
    </source>
</evidence>
<organism evidence="2 3">
    <name type="scientific">Neokomagataea anthophila</name>
    <dbReference type="NCBI Taxonomy" id="2826925"/>
    <lineage>
        <taxon>Bacteria</taxon>
        <taxon>Pseudomonadati</taxon>
        <taxon>Pseudomonadota</taxon>
        <taxon>Alphaproteobacteria</taxon>
        <taxon>Acetobacterales</taxon>
        <taxon>Acetobacteraceae</taxon>
        <taxon>Neokomagataea</taxon>
    </lineage>
</organism>
<dbReference type="Proteomes" id="UP000677812">
    <property type="component" value="Unassembled WGS sequence"/>
</dbReference>
<reference evidence="2 3" key="1">
    <citation type="submission" date="2021-04" db="EMBL/GenBank/DDBJ databases">
        <title>The complete genome sequence of Neokomagataea sp. TBRC 2177.</title>
        <authorList>
            <person name="Charoenyingcharoen P."/>
            <person name="Yukphan P."/>
        </authorList>
    </citation>
    <scope>NUCLEOTIDE SEQUENCE [LARGE SCALE GENOMIC DNA]</scope>
    <source>
        <strain evidence="2 3">TBRC 2177</strain>
    </source>
</reference>
<keyword evidence="1" id="KW-0472">Membrane</keyword>
<keyword evidence="3" id="KW-1185">Reference proteome</keyword>
<sequence length="54" mass="5934">MSLAFVYLSGALITAIMSVLQPDAAPLMFLLGKFMLAGFFISAFFEIRTLSRKS</sequence>
<proteinExistence type="predicted"/>
<evidence type="ECO:0000313" key="2">
    <source>
        <dbReference type="EMBL" id="MBR0559362.1"/>
    </source>
</evidence>